<comment type="subcellular location">
    <subcellularLocation>
        <location evidence="1">Endomembrane system</location>
        <topology evidence="1">Multi-pass membrane protein</topology>
    </subcellularLocation>
</comment>
<feature type="transmembrane region" description="Helical" evidence="11">
    <location>
        <begin position="116"/>
        <end position="136"/>
    </location>
</feature>
<evidence type="ECO:0000256" key="2">
    <source>
        <dbReference type="ARBA" id="ARBA00004922"/>
    </source>
</evidence>
<feature type="transmembrane region" description="Helical" evidence="11">
    <location>
        <begin position="337"/>
        <end position="356"/>
    </location>
</feature>
<dbReference type="Pfam" id="PF02366">
    <property type="entry name" value="PMT"/>
    <property type="match status" value="1"/>
</dbReference>
<evidence type="ECO:0000313" key="15">
    <source>
        <dbReference type="Proteomes" id="UP001162734"/>
    </source>
</evidence>
<protein>
    <recommendedName>
        <fullName evidence="9">Polyprenol-phosphate-mannose--protein mannosyltransferase</fullName>
    </recommendedName>
    <alternativeName>
        <fullName evidence="10">Protein O-mannosyltransferase</fullName>
    </alternativeName>
</protein>
<name>A0ABM7XFS7_9BACT</name>
<evidence type="ECO:0000259" key="13">
    <source>
        <dbReference type="Pfam" id="PF02366"/>
    </source>
</evidence>
<evidence type="ECO:0000256" key="8">
    <source>
        <dbReference type="ARBA" id="ARBA00023136"/>
    </source>
</evidence>
<keyword evidence="15" id="KW-1185">Reference proteome</keyword>
<gene>
    <name evidence="14" type="ORF">AMPC_38420</name>
</gene>
<sequence length="406" mass="44402">MPPSPPPAAPSALRRAAGPLAAALAFGALFLAHAGEPADLVFDETHYVPAARALARLAGDLNWEHPPLGKWLLGLGARLLEALHLASEPAAFRVVAFAFGLWALLSVGGLLRDLGFAGWAAEAAVWLTGLNFLWFVQSRTAMLEPFSAAFALAGLRRVRRGGDGASPWVGWALLGLAMASKWSAAPLCALAALWSPWPLRRRVAGVALAVLAYALPFAPLALLAKDATPLSGIPAYQLKMLEGFSRVDLSTHPYHSRFWQWPTLLRPAWYHFQRVAGGERYVWGGGNPLLFALALPATLWLGLRALSRRASRAERQLALLYWGQLLFWAALPRMQIFYYFYPASLWLGPAVVWALLRLAPARAARPAAVALVAACAALFLWFSPLFDGRLEPPGTYGRYMWTVRWR</sequence>
<evidence type="ECO:0000256" key="4">
    <source>
        <dbReference type="ARBA" id="ARBA00022676"/>
    </source>
</evidence>
<keyword evidence="5" id="KW-0808">Transferase</keyword>
<feature type="transmembrane region" description="Helical" evidence="11">
    <location>
        <begin position="168"/>
        <end position="194"/>
    </location>
</feature>
<dbReference type="PANTHER" id="PTHR10050">
    <property type="entry name" value="DOLICHYL-PHOSPHATE-MANNOSE--PROTEIN MANNOSYLTRANSFERASE"/>
    <property type="match status" value="1"/>
</dbReference>
<evidence type="ECO:0000256" key="3">
    <source>
        <dbReference type="ARBA" id="ARBA00007222"/>
    </source>
</evidence>
<keyword evidence="4" id="KW-0328">Glycosyltransferase</keyword>
<keyword evidence="8 11" id="KW-0472">Membrane</keyword>
<reference evidence="15" key="1">
    <citation type="journal article" date="2022" name="Int. J. Syst. Evol. Microbiol.">
        <title>Anaeromyxobacter oryzae sp. nov., Anaeromyxobacter diazotrophicus sp. nov. and Anaeromyxobacter paludicola sp. nov., isolated from paddy soils.</title>
        <authorList>
            <person name="Itoh H."/>
            <person name="Xu Z."/>
            <person name="Mise K."/>
            <person name="Masuda Y."/>
            <person name="Ushijima N."/>
            <person name="Hayakawa C."/>
            <person name="Shiratori Y."/>
            <person name="Senoo K."/>
        </authorList>
    </citation>
    <scope>NUCLEOTIDE SEQUENCE [LARGE SCALE GENOMIC DNA]</scope>
    <source>
        <strain evidence="15">Red630</strain>
    </source>
</reference>
<dbReference type="RefSeq" id="WP_248343255.1">
    <property type="nucleotide sequence ID" value="NZ_AP025592.1"/>
</dbReference>
<evidence type="ECO:0000256" key="1">
    <source>
        <dbReference type="ARBA" id="ARBA00004127"/>
    </source>
</evidence>
<feature type="transmembrane region" description="Helical" evidence="11">
    <location>
        <begin position="90"/>
        <end position="111"/>
    </location>
</feature>
<feature type="domain" description="ArnT-like N-terminal" evidence="13">
    <location>
        <begin position="29"/>
        <end position="199"/>
    </location>
</feature>
<keyword evidence="7 11" id="KW-1133">Transmembrane helix</keyword>
<feature type="signal peptide" evidence="12">
    <location>
        <begin position="1"/>
        <end position="34"/>
    </location>
</feature>
<evidence type="ECO:0000313" key="14">
    <source>
        <dbReference type="EMBL" id="BDG10729.1"/>
    </source>
</evidence>
<evidence type="ECO:0000256" key="7">
    <source>
        <dbReference type="ARBA" id="ARBA00022989"/>
    </source>
</evidence>
<evidence type="ECO:0000256" key="10">
    <source>
        <dbReference type="ARBA" id="ARBA00093644"/>
    </source>
</evidence>
<evidence type="ECO:0000256" key="6">
    <source>
        <dbReference type="ARBA" id="ARBA00022692"/>
    </source>
</evidence>
<feature type="chain" id="PRO_5046059582" description="Polyprenol-phosphate-mannose--protein mannosyltransferase" evidence="12">
    <location>
        <begin position="35"/>
        <end position="406"/>
    </location>
</feature>
<comment type="similarity">
    <text evidence="3">Belongs to the glycosyltransferase 39 family.</text>
</comment>
<evidence type="ECO:0000256" key="11">
    <source>
        <dbReference type="SAM" id="Phobius"/>
    </source>
</evidence>
<dbReference type="InterPro" id="IPR027005">
    <property type="entry name" value="PMT-like"/>
</dbReference>
<organism evidence="14 15">
    <name type="scientific">Anaeromyxobacter paludicola</name>
    <dbReference type="NCBI Taxonomy" id="2918171"/>
    <lineage>
        <taxon>Bacteria</taxon>
        <taxon>Pseudomonadati</taxon>
        <taxon>Myxococcota</taxon>
        <taxon>Myxococcia</taxon>
        <taxon>Myxococcales</taxon>
        <taxon>Cystobacterineae</taxon>
        <taxon>Anaeromyxobacteraceae</taxon>
        <taxon>Anaeromyxobacter</taxon>
    </lineage>
</organism>
<keyword evidence="6 11" id="KW-0812">Transmembrane</keyword>
<dbReference type="InterPro" id="IPR003342">
    <property type="entry name" value="ArnT-like_N"/>
</dbReference>
<feature type="transmembrane region" description="Helical" evidence="11">
    <location>
        <begin position="206"/>
        <end position="224"/>
    </location>
</feature>
<evidence type="ECO:0000256" key="5">
    <source>
        <dbReference type="ARBA" id="ARBA00022679"/>
    </source>
</evidence>
<feature type="transmembrane region" description="Helical" evidence="11">
    <location>
        <begin position="281"/>
        <end position="303"/>
    </location>
</feature>
<dbReference type="Proteomes" id="UP001162734">
    <property type="component" value="Chromosome"/>
</dbReference>
<evidence type="ECO:0000256" key="12">
    <source>
        <dbReference type="SAM" id="SignalP"/>
    </source>
</evidence>
<dbReference type="EMBL" id="AP025592">
    <property type="protein sequence ID" value="BDG10729.1"/>
    <property type="molecule type" value="Genomic_DNA"/>
</dbReference>
<accession>A0ABM7XFS7</accession>
<feature type="transmembrane region" description="Helical" evidence="11">
    <location>
        <begin position="368"/>
        <end position="386"/>
    </location>
</feature>
<comment type="pathway">
    <text evidence="2">Protein modification; protein glycosylation.</text>
</comment>
<proteinExistence type="inferred from homology"/>
<keyword evidence="12" id="KW-0732">Signal</keyword>
<evidence type="ECO:0000256" key="9">
    <source>
        <dbReference type="ARBA" id="ARBA00093617"/>
    </source>
</evidence>